<dbReference type="EMBL" id="JAJNDB010000001">
    <property type="protein sequence ID" value="MCD2192924.1"/>
    <property type="molecule type" value="Genomic_DNA"/>
</dbReference>
<protein>
    <recommendedName>
        <fullName evidence="3">Excreted virulence factor EspC (Type VII ESX diderm)</fullName>
    </recommendedName>
</protein>
<evidence type="ECO:0000313" key="1">
    <source>
        <dbReference type="EMBL" id="MCD2192924.1"/>
    </source>
</evidence>
<keyword evidence="2" id="KW-1185">Reference proteome</keyword>
<comment type="caution">
    <text evidence="1">The sequence shown here is derived from an EMBL/GenBank/DDBJ whole genome shotgun (WGS) entry which is preliminary data.</text>
</comment>
<gene>
    <name evidence="1" type="ORF">LQ327_05915</name>
</gene>
<organism evidence="1 2">
    <name type="scientific">Actinomycetospora endophytica</name>
    <dbReference type="NCBI Taxonomy" id="2291215"/>
    <lineage>
        <taxon>Bacteria</taxon>
        <taxon>Bacillati</taxon>
        <taxon>Actinomycetota</taxon>
        <taxon>Actinomycetes</taxon>
        <taxon>Pseudonocardiales</taxon>
        <taxon>Pseudonocardiaceae</taxon>
        <taxon>Actinomycetospora</taxon>
    </lineage>
</organism>
<proteinExistence type="predicted"/>
<reference evidence="1 2" key="1">
    <citation type="submission" date="2021-11" db="EMBL/GenBank/DDBJ databases">
        <title>Draft genome sequence of Actinomycetospora sp. SF1 isolated from the rhizosphere soil.</title>
        <authorList>
            <person name="Duangmal K."/>
            <person name="Chantavorakit T."/>
        </authorList>
    </citation>
    <scope>NUCLEOTIDE SEQUENCE [LARGE SCALE GENOMIC DNA]</scope>
    <source>
        <strain evidence="1 2">TBRC 5722</strain>
    </source>
</reference>
<sequence length="126" mass="12376">MPDLVYGSAAIEQARVAASAQARRIPALADVLGAGSVDLGVDGLEAGGSLTGALADLRAALESELTAGGARMDEVDRALDATLRSMQGADSDSASGVRAVTRGASGLSSGTRTFSSSGLGALAALR</sequence>
<accession>A0ABS8P795</accession>
<evidence type="ECO:0008006" key="3">
    <source>
        <dbReference type="Google" id="ProtNLM"/>
    </source>
</evidence>
<evidence type="ECO:0000313" key="2">
    <source>
        <dbReference type="Proteomes" id="UP001199469"/>
    </source>
</evidence>
<name>A0ABS8P795_9PSEU</name>
<dbReference type="Proteomes" id="UP001199469">
    <property type="component" value="Unassembled WGS sequence"/>
</dbReference>
<dbReference type="RefSeq" id="WP_230730585.1">
    <property type="nucleotide sequence ID" value="NZ_JAJNDB010000001.1"/>
</dbReference>